<dbReference type="PANTHER" id="PTHR34818">
    <property type="entry name" value="PROTEIN BLI-3"/>
    <property type="match status" value="1"/>
</dbReference>
<evidence type="ECO:0000313" key="2">
    <source>
        <dbReference type="EMBL" id="AFY93502.1"/>
    </source>
</evidence>
<dbReference type="Gene3D" id="2.30.110.10">
    <property type="entry name" value="Electron Transport, Fmn-binding Protein, Chain A"/>
    <property type="match status" value="1"/>
</dbReference>
<dbReference type="EMBL" id="CP003600">
    <property type="protein sequence ID" value="AFY93502.1"/>
    <property type="molecule type" value="Genomic_DNA"/>
</dbReference>
<dbReference type="STRING" id="1173020.Cha6605_2445"/>
<proteinExistence type="predicted"/>
<dbReference type="InterPro" id="IPR038725">
    <property type="entry name" value="YdaG_split_barrel_FMN-bd"/>
</dbReference>
<protein>
    <submittedName>
        <fullName evidence="2">Putative stress protein (General stress protein 26)</fullName>
    </submittedName>
</protein>
<dbReference type="HOGENOM" id="CLU_091428_1_1_3"/>
<dbReference type="AlphaFoldDB" id="K9UEF4"/>
<dbReference type="eggNOG" id="COG3871">
    <property type="taxonomic scope" value="Bacteria"/>
</dbReference>
<name>K9UEF4_CHAP6</name>
<evidence type="ECO:0000259" key="1">
    <source>
        <dbReference type="Pfam" id="PF16242"/>
    </source>
</evidence>
<dbReference type="InterPro" id="IPR052917">
    <property type="entry name" value="Stress-Dev_Protein"/>
</dbReference>
<keyword evidence="3" id="KW-1185">Reference proteome</keyword>
<dbReference type="RefSeq" id="WP_015159650.1">
    <property type="nucleotide sequence ID" value="NC_019697.1"/>
</dbReference>
<dbReference type="OrthoDB" id="9795235at2"/>
<dbReference type="SUPFAM" id="SSF50475">
    <property type="entry name" value="FMN-binding split barrel"/>
    <property type="match status" value="1"/>
</dbReference>
<dbReference type="InterPro" id="IPR012349">
    <property type="entry name" value="Split_barrel_FMN-bd"/>
</dbReference>
<dbReference type="KEGG" id="cmp:Cha6605_2445"/>
<reference evidence="2 3" key="1">
    <citation type="submission" date="2012-05" db="EMBL/GenBank/DDBJ databases">
        <title>Finished chromosome of genome of Chamaesiphon sp. PCC 6605.</title>
        <authorList>
            <consortium name="US DOE Joint Genome Institute"/>
            <person name="Gugger M."/>
            <person name="Coursin T."/>
            <person name="Rippka R."/>
            <person name="Tandeau De Marsac N."/>
            <person name="Huntemann M."/>
            <person name="Wei C.-L."/>
            <person name="Han J."/>
            <person name="Detter J.C."/>
            <person name="Han C."/>
            <person name="Tapia R."/>
            <person name="Chen A."/>
            <person name="Kyrpides N."/>
            <person name="Mavromatis K."/>
            <person name="Markowitz V."/>
            <person name="Szeto E."/>
            <person name="Ivanova N."/>
            <person name="Pagani I."/>
            <person name="Pati A."/>
            <person name="Goodwin L."/>
            <person name="Nordberg H.P."/>
            <person name="Cantor M.N."/>
            <person name="Hua S.X."/>
            <person name="Woyke T."/>
            <person name="Kerfeld C.A."/>
        </authorList>
    </citation>
    <scope>NUCLEOTIDE SEQUENCE [LARGE SCALE GENOMIC DNA]</scope>
    <source>
        <strain evidence="3">ATCC 27169 / PCC 6605</strain>
    </source>
</reference>
<feature type="domain" description="General stress protein FMN-binding split barrel" evidence="1">
    <location>
        <begin position="11"/>
        <end position="157"/>
    </location>
</feature>
<evidence type="ECO:0000313" key="3">
    <source>
        <dbReference type="Proteomes" id="UP000010366"/>
    </source>
</evidence>
<gene>
    <name evidence="2" type="ORF">Cha6605_2445</name>
</gene>
<organism evidence="2 3">
    <name type="scientific">Chamaesiphon minutus (strain ATCC 27169 / PCC 6605)</name>
    <dbReference type="NCBI Taxonomy" id="1173020"/>
    <lineage>
        <taxon>Bacteria</taxon>
        <taxon>Bacillati</taxon>
        <taxon>Cyanobacteriota</taxon>
        <taxon>Cyanophyceae</taxon>
        <taxon>Gomontiellales</taxon>
        <taxon>Chamaesiphonaceae</taxon>
        <taxon>Chamaesiphon</taxon>
    </lineage>
</organism>
<dbReference type="Proteomes" id="UP000010366">
    <property type="component" value="Chromosome"/>
</dbReference>
<dbReference type="PANTHER" id="PTHR34818:SF1">
    <property type="entry name" value="PROTEIN BLI-3"/>
    <property type="match status" value="1"/>
</dbReference>
<dbReference type="PATRIC" id="fig|1173020.3.peg.2788"/>
<dbReference type="Pfam" id="PF16242">
    <property type="entry name" value="Pyrid_ox_like"/>
    <property type="match status" value="1"/>
</dbReference>
<sequence>MANATENQTQSIEKIRDLIKDIDLCMLTTLDDDGCLRSRPMSVNGQVEANGDLWFFTYGSSHKVTEVDRNNHVNVSFSAPDKQCYVSLCGTAELVTDRAKIQELWKPELKAWFPKELDEPDIALLKITTTKGEYWDSPATWLAKAVGFVQATTTGERENMTENVKVDLQ</sequence>
<accession>K9UEF4</accession>